<feature type="transmembrane region" description="Helical" evidence="6">
    <location>
        <begin position="712"/>
        <end position="739"/>
    </location>
</feature>
<proteinExistence type="predicted"/>
<comment type="subcellular location">
    <subcellularLocation>
        <location evidence="1">Cell membrane</location>
        <topology evidence="1">Multi-pass membrane protein</topology>
    </subcellularLocation>
</comment>
<feature type="transmembrane region" description="Helical" evidence="6">
    <location>
        <begin position="668"/>
        <end position="691"/>
    </location>
</feature>
<dbReference type="PANTHER" id="PTHR30572:SF18">
    <property type="entry name" value="ABC-TYPE MACROLIDE FAMILY EXPORT SYSTEM PERMEASE COMPONENT 2"/>
    <property type="match status" value="1"/>
</dbReference>
<evidence type="ECO:0000256" key="2">
    <source>
        <dbReference type="ARBA" id="ARBA00022475"/>
    </source>
</evidence>
<evidence type="ECO:0000256" key="1">
    <source>
        <dbReference type="ARBA" id="ARBA00004651"/>
    </source>
</evidence>
<evidence type="ECO:0000259" key="7">
    <source>
        <dbReference type="Pfam" id="PF02687"/>
    </source>
</evidence>
<evidence type="ECO:0000313" key="10">
    <source>
        <dbReference type="Proteomes" id="UP000318833"/>
    </source>
</evidence>
<dbReference type="InterPro" id="IPR003838">
    <property type="entry name" value="ABC3_permease_C"/>
</dbReference>
<reference evidence="9 10" key="1">
    <citation type="submission" date="2019-07" db="EMBL/GenBank/DDBJ databases">
        <title>The draft genome sequence of Aquimarina algiphila M91.</title>
        <authorList>
            <person name="Meng X."/>
        </authorList>
    </citation>
    <scope>NUCLEOTIDE SEQUENCE [LARGE SCALE GENOMIC DNA]</scope>
    <source>
        <strain evidence="9 10">M91</strain>
    </source>
</reference>
<evidence type="ECO:0000256" key="5">
    <source>
        <dbReference type="ARBA" id="ARBA00023136"/>
    </source>
</evidence>
<keyword evidence="10" id="KW-1185">Reference proteome</keyword>
<feature type="domain" description="MacB-like periplasmic core" evidence="8">
    <location>
        <begin position="431"/>
        <end position="594"/>
    </location>
</feature>
<sequence>MFKSYIKIAWRSLSKNKLYTILNIMGLGSGMAAAILVGLWLVDELSANHYHEDYTRIGLLHKNRQYNGSIFTEVSNPVPLGQELKNLFADDLEEVVVSSYGGERSLRIGDKTVIRRGLFMQEGGIDILGLNIIQGTLKHQLEPNTIYLSESANKALFGNQSGVGQVIRLDENVDVEVVGVFEDLPKNSTYKSISFYGSFQLFENLELWVKNSREDWGNNSFPIYIKIASGTDMDLVSEKIKNTLYNVTKDISTPELLLHPMEKWHLYQEFKNGKAIGTGLKNVRLFAIIGVLILLLASINFMNLSTARSAKRAKEIGVRKAIGSSNRQLVKQFLIETYIMVILSVVIALVLARLFLPTFNTLTNDVIQIPWLHPIFISAIVVFTLAIGFLSGSYPALYLSSFKAVKALKGTKTYSKKESVLRKGLVVTQFAISIGLIICTVFIYQQIDLGKNRPMGYDQNNLIFFQKRSNELKGHFFAMRENLLNSGGIVEMSESSGPITEMWTMNSGFEWGGKNPESRDNFITLRVTPEFGKTTAWEILKGRDFSRDFSTDTEAIILNESAVEYMGFENPIDQMIRWEGVNYKVVGVCKNLVMESPFEKVKPTVFTMRKANLPFVTMRMNPDLSVSESRSRVTKVLQGFSPNGEFNIKFANEEFGLKLWREEQVAKLASSLSIMAIFISLLGIFGLSSFMAEQRNKEIGIRKILGASLKNIIRLMTADFMVLMILGCILAFPIAYIFIDNWLSKYELKINISWMIFMIVGFAAIIMVMLTVGIRSFKTANMNPIKSLRTE</sequence>
<feature type="transmembrane region" description="Helical" evidence="6">
    <location>
        <begin position="375"/>
        <end position="399"/>
    </location>
</feature>
<dbReference type="EMBL" id="VLNR01000020">
    <property type="protein sequence ID" value="TSE08710.1"/>
    <property type="molecule type" value="Genomic_DNA"/>
</dbReference>
<feature type="domain" description="ABC3 transporter permease C-terminal" evidence="7">
    <location>
        <begin position="288"/>
        <end position="400"/>
    </location>
</feature>
<comment type="caution">
    <text evidence="9">The sequence shown here is derived from an EMBL/GenBank/DDBJ whole genome shotgun (WGS) entry which is preliminary data.</text>
</comment>
<dbReference type="InterPro" id="IPR050250">
    <property type="entry name" value="Macrolide_Exporter_MacB"/>
</dbReference>
<keyword evidence="4 6" id="KW-1133">Transmembrane helix</keyword>
<evidence type="ECO:0000259" key="8">
    <source>
        <dbReference type="Pfam" id="PF12704"/>
    </source>
</evidence>
<feature type="domain" description="ABC3 transporter permease C-terminal" evidence="7">
    <location>
        <begin position="671"/>
        <end position="784"/>
    </location>
</feature>
<evidence type="ECO:0000256" key="6">
    <source>
        <dbReference type="SAM" id="Phobius"/>
    </source>
</evidence>
<name>A0A554VKX2_9FLAO</name>
<dbReference type="GO" id="GO:0022857">
    <property type="term" value="F:transmembrane transporter activity"/>
    <property type="evidence" value="ECO:0007669"/>
    <property type="project" value="TreeGrafter"/>
</dbReference>
<dbReference type="Proteomes" id="UP000318833">
    <property type="component" value="Unassembled WGS sequence"/>
</dbReference>
<dbReference type="InterPro" id="IPR025857">
    <property type="entry name" value="MacB_PCD"/>
</dbReference>
<evidence type="ECO:0000256" key="3">
    <source>
        <dbReference type="ARBA" id="ARBA00022692"/>
    </source>
</evidence>
<gene>
    <name evidence="9" type="ORF">FOF46_11220</name>
</gene>
<dbReference type="AlphaFoldDB" id="A0A554VKX2"/>
<keyword evidence="3 6" id="KW-0812">Transmembrane</keyword>
<dbReference type="PANTHER" id="PTHR30572">
    <property type="entry name" value="MEMBRANE COMPONENT OF TRANSPORTER-RELATED"/>
    <property type="match status" value="1"/>
</dbReference>
<dbReference type="RefSeq" id="WP_143916522.1">
    <property type="nucleotide sequence ID" value="NZ_CANMIK010000023.1"/>
</dbReference>
<protein>
    <submittedName>
        <fullName evidence="9">FtsX-like permease family protein</fullName>
    </submittedName>
</protein>
<feature type="transmembrane region" description="Helical" evidence="6">
    <location>
        <begin position="420"/>
        <end position="444"/>
    </location>
</feature>
<organism evidence="9 10">
    <name type="scientific">Aquimarina algiphila</name>
    <dbReference type="NCBI Taxonomy" id="2047982"/>
    <lineage>
        <taxon>Bacteria</taxon>
        <taxon>Pseudomonadati</taxon>
        <taxon>Bacteroidota</taxon>
        <taxon>Flavobacteriia</taxon>
        <taxon>Flavobacteriales</taxon>
        <taxon>Flavobacteriaceae</taxon>
        <taxon>Aquimarina</taxon>
    </lineage>
</organism>
<dbReference type="Pfam" id="PF02687">
    <property type="entry name" value="FtsX"/>
    <property type="match status" value="2"/>
</dbReference>
<feature type="transmembrane region" description="Helical" evidence="6">
    <location>
        <begin position="333"/>
        <end position="355"/>
    </location>
</feature>
<dbReference type="GO" id="GO:0005886">
    <property type="term" value="C:plasma membrane"/>
    <property type="evidence" value="ECO:0007669"/>
    <property type="project" value="UniProtKB-SubCell"/>
</dbReference>
<dbReference type="Pfam" id="PF12704">
    <property type="entry name" value="MacB_PCD"/>
    <property type="match status" value="2"/>
</dbReference>
<evidence type="ECO:0000313" key="9">
    <source>
        <dbReference type="EMBL" id="TSE08710.1"/>
    </source>
</evidence>
<keyword evidence="5 6" id="KW-0472">Membrane</keyword>
<keyword evidence="2" id="KW-1003">Cell membrane</keyword>
<feature type="transmembrane region" description="Helical" evidence="6">
    <location>
        <begin position="21"/>
        <end position="42"/>
    </location>
</feature>
<feature type="transmembrane region" description="Helical" evidence="6">
    <location>
        <begin position="285"/>
        <end position="304"/>
    </location>
</feature>
<feature type="transmembrane region" description="Helical" evidence="6">
    <location>
        <begin position="751"/>
        <end position="774"/>
    </location>
</feature>
<evidence type="ECO:0000256" key="4">
    <source>
        <dbReference type="ARBA" id="ARBA00022989"/>
    </source>
</evidence>
<dbReference type="OrthoDB" id="8740261at2"/>
<feature type="domain" description="MacB-like periplasmic core" evidence="8">
    <location>
        <begin position="20"/>
        <end position="242"/>
    </location>
</feature>
<accession>A0A554VKX2</accession>